<gene>
    <name evidence="5" type="ORF">ACFSBL_12270</name>
</gene>
<evidence type="ECO:0000313" key="5">
    <source>
        <dbReference type="EMBL" id="MFD1646456.1"/>
    </source>
</evidence>
<keyword evidence="6" id="KW-1185">Reference proteome</keyword>
<dbReference type="InterPro" id="IPR036265">
    <property type="entry name" value="HIT-like_sf"/>
</dbReference>
<dbReference type="InterPro" id="IPR011146">
    <property type="entry name" value="HIT-like"/>
</dbReference>
<dbReference type="Pfam" id="PF01230">
    <property type="entry name" value="HIT"/>
    <property type="match status" value="1"/>
</dbReference>
<dbReference type="InterPro" id="IPR001310">
    <property type="entry name" value="Histidine_triad_HIT"/>
</dbReference>
<dbReference type="Proteomes" id="UP001597034">
    <property type="component" value="Unassembled WGS sequence"/>
</dbReference>
<dbReference type="PANTHER" id="PTHR46648:SF1">
    <property type="entry name" value="ADENOSINE 5'-MONOPHOSPHORAMIDASE HNT1"/>
    <property type="match status" value="1"/>
</dbReference>
<dbReference type="AlphaFoldDB" id="A0ABD6DNS2"/>
<name>A0ABD6DNS2_9EURY</name>
<accession>A0ABD6DNS2</accession>
<dbReference type="PANTHER" id="PTHR46648">
    <property type="entry name" value="HIT FAMILY PROTEIN 1"/>
    <property type="match status" value="1"/>
</dbReference>
<sequence length="139" mass="15618">MDCVFCSICRGQEDAVVLDETDQTLAFAPLDHISEGHMLVIPKEHHESLLDIPEPTLCAVMRHVRTLSRRLCADEFDGVNLLNDSGRAAHQSVQHFHVHLAPRRAGDQLDLWPESSYDETETGLIYEAVRRALTTSDGR</sequence>
<feature type="active site" description="Tele-AMP-histidine intermediate" evidence="1">
    <location>
        <position position="97"/>
    </location>
</feature>
<dbReference type="PROSITE" id="PS51084">
    <property type="entry name" value="HIT_2"/>
    <property type="match status" value="1"/>
</dbReference>
<evidence type="ECO:0000256" key="2">
    <source>
        <dbReference type="PIRSR" id="PIRSR601310-3"/>
    </source>
</evidence>
<dbReference type="SUPFAM" id="SSF54197">
    <property type="entry name" value="HIT-like"/>
    <property type="match status" value="1"/>
</dbReference>
<dbReference type="PRINTS" id="PR00332">
    <property type="entry name" value="HISTRIAD"/>
</dbReference>
<proteinExistence type="predicted"/>
<dbReference type="Gene3D" id="3.30.428.10">
    <property type="entry name" value="HIT-like"/>
    <property type="match status" value="1"/>
</dbReference>
<dbReference type="EMBL" id="JBHUDO010000002">
    <property type="protein sequence ID" value="MFD1646456.1"/>
    <property type="molecule type" value="Genomic_DNA"/>
</dbReference>
<evidence type="ECO:0000256" key="1">
    <source>
        <dbReference type="PIRSR" id="PIRSR601310-1"/>
    </source>
</evidence>
<comment type="caution">
    <text evidence="5">The sequence shown here is derived from an EMBL/GenBank/DDBJ whole genome shotgun (WGS) entry which is preliminary data.</text>
</comment>
<evidence type="ECO:0000259" key="4">
    <source>
        <dbReference type="PROSITE" id="PS51084"/>
    </source>
</evidence>
<reference evidence="5 6" key="1">
    <citation type="journal article" date="2019" name="Int. J. Syst. Evol. Microbiol.">
        <title>The Global Catalogue of Microorganisms (GCM) 10K type strain sequencing project: providing services to taxonomists for standard genome sequencing and annotation.</title>
        <authorList>
            <consortium name="The Broad Institute Genomics Platform"/>
            <consortium name="The Broad Institute Genome Sequencing Center for Infectious Disease"/>
            <person name="Wu L."/>
            <person name="Ma J."/>
        </authorList>
    </citation>
    <scope>NUCLEOTIDE SEQUENCE [LARGE SCALE GENOMIC DNA]</scope>
    <source>
        <strain evidence="5 6">CGMCC 1.10390</strain>
    </source>
</reference>
<evidence type="ECO:0000313" key="6">
    <source>
        <dbReference type="Proteomes" id="UP001597034"/>
    </source>
</evidence>
<organism evidence="5 6">
    <name type="scientific">Haloarchaeobius litoreus</name>
    <dbReference type="NCBI Taxonomy" id="755306"/>
    <lineage>
        <taxon>Archaea</taxon>
        <taxon>Methanobacteriati</taxon>
        <taxon>Methanobacteriota</taxon>
        <taxon>Stenosarchaea group</taxon>
        <taxon>Halobacteria</taxon>
        <taxon>Halobacteriales</taxon>
        <taxon>Halorubellaceae</taxon>
        <taxon>Haloarchaeobius</taxon>
    </lineage>
</organism>
<feature type="short sequence motif" description="Histidine triad motif" evidence="2 3">
    <location>
        <begin position="95"/>
        <end position="99"/>
    </location>
</feature>
<protein>
    <submittedName>
        <fullName evidence="5">HIT domain-containing protein</fullName>
    </submittedName>
</protein>
<dbReference type="RefSeq" id="WP_256398028.1">
    <property type="nucleotide sequence ID" value="NZ_JANHJR010000001.1"/>
</dbReference>
<evidence type="ECO:0000256" key="3">
    <source>
        <dbReference type="PROSITE-ProRule" id="PRU00464"/>
    </source>
</evidence>
<feature type="domain" description="HIT" evidence="4">
    <location>
        <begin position="4"/>
        <end position="110"/>
    </location>
</feature>